<dbReference type="AlphaFoldDB" id="A0A2D3UQU0"/>
<keyword evidence="3" id="KW-1185">Reference proteome</keyword>
<dbReference type="EMBL" id="FJUY01000002">
    <property type="protein sequence ID" value="CZT15715.1"/>
    <property type="molecule type" value="Genomic_DNA"/>
</dbReference>
<sequence length="218" mass="23741">MAPKKTAGKSVPDSTSKVVKTPKVLKKQPKITKKTPDSPEKKKKKKKEGDGLCKGGAQRILEPLVAQLDAVIANKGDWCDGKHFRPARALLQSWLDEKTGASPKPPQKMNKFAAKKTFIEPIIGQLEFIADNKDWCDGGKFSEARAALQAWMDTSAGESLCKGGAERAIYPIANALHELIEKKGSWCDGNRFGPARDLLDEWLMEQGAHCGPPSGMCG</sequence>
<evidence type="ECO:0000256" key="1">
    <source>
        <dbReference type="SAM" id="MobiDB-lite"/>
    </source>
</evidence>
<gene>
    <name evidence="2" type="ORF">RCC_01549</name>
</gene>
<evidence type="ECO:0000313" key="3">
    <source>
        <dbReference type="Proteomes" id="UP000225277"/>
    </source>
</evidence>
<name>A0A2D3UQU0_9PEZI</name>
<accession>A0A2D3UQU0</accession>
<proteinExistence type="predicted"/>
<protein>
    <submittedName>
        <fullName evidence="2">Uncharacterized protein</fullName>
    </submittedName>
</protein>
<organism evidence="2 3">
    <name type="scientific">Ramularia collo-cygni</name>
    <dbReference type="NCBI Taxonomy" id="112498"/>
    <lineage>
        <taxon>Eukaryota</taxon>
        <taxon>Fungi</taxon>
        <taxon>Dikarya</taxon>
        <taxon>Ascomycota</taxon>
        <taxon>Pezizomycotina</taxon>
        <taxon>Dothideomycetes</taxon>
        <taxon>Dothideomycetidae</taxon>
        <taxon>Mycosphaerellales</taxon>
        <taxon>Mycosphaerellaceae</taxon>
        <taxon>Ramularia</taxon>
    </lineage>
</organism>
<reference evidence="2 3" key="1">
    <citation type="submission" date="2016-03" db="EMBL/GenBank/DDBJ databases">
        <authorList>
            <person name="Ploux O."/>
        </authorList>
    </citation>
    <scope>NUCLEOTIDE SEQUENCE [LARGE SCALE GENOMIC DNA]</scope>
    <source>
        <strain evidence="2 3">URUG2</strain>
    </source>
</reference>
<evidence type="ECO:0000313" key="2">
    <source>
        <dbReference type="EMBL" id="CZT15715.1"/>
    </source>
</evidence>
<feature type="region of interest" description="Disordered" evidence="1">
    <location>
        <begin position="1"/>
        <end position="54"/>
    </location>
</feature>
<dbReference type="GeneID" id="35596787"/>
<dbReference type="Proteomes" id="UP000225277">
    <property type="component" value="Unassembled WGS sequence"/>
</dbReference>
<dbReference type="RefSeq" id="XP_023622611.1">
    <property type="nucleotide sequence ID" value="XM_023766843.1"/>
</dbReference>
<feature type="compositionally biased region" description="Basic residues" evidence="1">
    <location>
        <begin position="23"/>
        <end position="33"/>
    </location>
</feature>